<dbReference type="InterPro" id="IPR002192">
    <property type="entry name" value="PPDK_AMP/ATP-bd"/>
</dbReference>
<dbReference type="InterPro" id="IPR040442">
    <property type="entry name" value="Pyrv_kinase-like_dom_sf"/>
</dbReference>
<dbReference type="GO" id="GO:0005524">
    <property type="term" value="F:ATP binding"/>
    <property type="evidence" value="ECO:0007669"/>
    <property type="project" value="UniProtKB-UniRule"/>
</dbReference>
<feature type="active site" description="Tele-phosphohistidine intermediate" evidence="13">
    <location>
        <position position="499"/>
    </location>
</feature>
<feature type="binding site" evidence="15">
    <location>
        <position position="831"/>
    </location>
    <ligand>
        <name>Mg(2+)</name>
        <dbReference type="ChEBI" id="CHEBI:18420"/>
    </ligand>
</feature>
<comment type="similarity">
    <text evidence="3 12">Belongs to the PEP-utilizing enzyme family.</text>
</comment>
<keyword evidence="9 19" id="KW-0418">Kinase</keyword>
<dbReference type="PROSITE" id="PS00370">
    <property type="entry name" value="PEP_ENZYMES_PHOS_SITE"/>
    <property type="match status" value="1"/>
</dbReference>
<evidence type="ECO:0000256" key="10">
    <source>
        <dbReference type="ARBA" id="ARBA00022840"/>
    </source>
</evidence>
<accession>E1YGH3</accession>
<keyword evidence="7 15" id="KW-0479">Metal-binding</keyword>
<proteinExistence type="inferred from homology"/>
<evidence type="ECO:0000259" key="18">
    <source>
        <dbReference type="Pfam" id="PF02896"/>
    </source>
</evidence>
<evidence type="ECO:0000256" key="3">
    <source>
        <dbReference type="ARBA" id="ARBA00007837"/>
    </source>
</evidence>
<evidence type="ECO:0000256" key="15">
    <source>
        <dbReference type="PIRSR" id="PIRSR000853-3"/>
    </source>
</evidence>
<reference evidence="19" key="1">
    <citation type="journal article" date="2011" name="Environ. Microbiol.">
        <title>Genomic insights into the metabolic potential of the polycyclic aromatic hydrocarbon degrading sulfate-reducing Deltaproteobacterium N47.</title>
        <authorList>
            <person name="Bergmann F."/>
            <person name="Selesi D."/>
            <person name="Weinmaier T."/>
            <person name="Tischler P."/>
            <person name="Rattei T."/>
            <person name="Meckenstock R.U."/>
        </authorList>
    </citation>
    <scope>NUCLEOTIDE SEQUENCE</scope>
</reference>
<evidence type="ECO:0000256" key="14">
    <source>
        <dbReference type="PIRSR" id="PIRSR000853-2"/>
    </source>
</evidence>
<organism evidence="19">
    <name type="scientific">uncultured Desulfobacterium sp</name>
    <dbReference type="NCBI Taxonomy" id="201089"/>
    <lineage>
        <taxon>Bacteria</taxon>
        <taxon>Pseudomonadati</taxon>
        <taxon>Thermodesulfobacteriota</taxon>
        <taxon>Desulfobacteria</taxon>
        <taxon>Desulfobacterales</taxon>
        <taxon>Desulfobacteriaceae</taxon>
        <taxon>Desulfobacterium</taxon>
        <taxon>environmental samples</taxon>
    </lineage>
</organism>
<dbReference type="InterPro" id="IPR018274">
    <property type="entry name" value="PEP_util_AS"/>
</dbReference>
<dbReference type="InterPro" id="IPR010121">
    <property type="entry name" value="Pyruvate_phosphate_dikinase"/>
</dbReference>
<evidence type="ECO:0000256" key="13">
    <source>
        <dbReference type="PIRSR" id="PIRSR000853-1"/>
    </source>
</evidence>
<evidence type="ECO:0000256" key="5">
    <source>
        <dbReference type="ARBA" id="ARBA00020138"/>
    </source>
</evidence>
<dbReference type="EC" id="2.7.9.1" evidence="4 12"/>
<dbReference type="NCBIfam" id="NF004531">
    <property type="entry name" value="PRK05878.1"/>
    <property type="match status" value="1"/>
</dbReference>
<dbReference type="GO" id="GO:0050242">
    <property type="term" value="F:pyruvate, phosphate dikinase activity"/>
    <property type="evidence" value="ECO:0007669"/>
    <property type="project" value="UniProtKB-UniRule"/>
</dbReference>
<feature type="active site" description="Proton donor" evidence="13">
    <location>
        <position position="894"/>
    </location>
</feature>
<evidence type="ECO:0000256" key="7">
    <source>
        <dbReference type="ARBA" id="ARBA00022723"/>
    </source>
</evidence>
<dbReference type="InterPro" id="IPR023151">
    <property type="entry name" value="PEP_util_CS"/>
</dbReference>
<gene>
    <name evidence="19" type="ORF">N47_J06480</name>
</gene>
<dbReference type="Gene3D" id="3.50.30.10">
    <property type="entry name" value="Phosphohistidine domain"/>
    <property type="match status" value="1"/>
</dbReference>
<dbReference type="PANTHER" id="PTHR22931:SF9">
    <property type="entry name" value="PYRUVATE, PHOSPHATE DIKINASE 1, CHLOROPLASTIC"/>
    <property type="match status" value="1"/>
</dbReference>
<keyword evidence="6" id="KW-0808">Transferase</keyword>
<dbReference type="Gene3D" id="1.20.80.30">
    <property type="match status" value="1"/>
</dbReference>
<dbReference type="InterPro" id="IPR008279">
    <property type="entry name" value="PEP-util_enz_mobile_dom"/>
</dbReference>
<dbReference type="Gene3D" id="1.10.189.10">
    <property type="entry name" value="Pyruvate Phosphate Dikinase, domain 2"/>
    <property type="match status" value="1"/>
</dbReference>
<comment type="cofactor">
    <cofactor evidence="1 12 15">
        <name>Mg(2+)</name>
        <dbReference type="ChEBI" id="CHEBI:18420"/>
    </cofactor>
</comment>
<dbReference type="InterPro" id="IPR013815">
    <property type="entry name" value="ATP_grasp_subdomain_1"/>
</dbReference>
<feature type="domain" description="Pyruvate phosphate dikinase AMP/ATP-binding" evidence="17">
    <location>
        <begin position="342"/>
        <end position="395"/>
    </location>
</feature>
<evidence type="ECO:0000259" key="17">
    <source>
        <dbReference type="Pfam" id="PF01326"/>
    </source>
</evidence>
<dbReference type="InterPro" id="IPR000121">
    <property type="entry name" value="PEP_util_C"/>
</dbReference>
<feature type="domain" description="PEP-utilising enzyme C-terminal" evidence="18">
    <location>
        <begin position="569"/>
        <end position="932"/>
    </location>
</feature>
<keyword evidence="8" id="KW-0547">Nucleotide-binding</keyword>
<feature type="binding site" evidence="14">
    <location>
        <position position="807"/>
    </location>
    <ligand>
        <name>substrate</name>
    </ligand>
</feature>
<feature type="binding site" evidence="15">
    <location>
        <position position="807"/>
    </location>
    <ligand>
        <name>Mg(2+)</name>
        <dbReference type="ChEBI" id="CHEBI:18420"/>
    </ligand>
</feature>
<evidence type="ECO:0000256" key="6">
    <source>
        <dbReference type="ARBA" id="ARBA00022679"/>
    </source>
</evidence>
<dbReference type="Pfam" id="PF01326">
    <property type="entry name" value="PPDK_N"/>
    <property type="match status" value="3"/>
</dbReference>
<dbReference type="GO" id="GO:0016301">
    <property type="term" value="F:kinase activity"/>
    <property type="evidence" value="ECO:0007669"/>
    <property type="project" value="UniProtKB-UniRule"/>
</dbReference>
<feature type="binding site" evidence="14">
    <location>
        <position position="828"/>
    </location>
    <ligand>
        <name>substrate</name>
    </ligand>
</feature>
<feature type="binding site" evidence="14">
    <location>
        <position position="831"/>
    </location>
    <ligand>
        <name>substrate</name>
    </ligand>
</feature>
<evidence type="ECO:0000313" key="19">
    <source>
        <dbReference type="EMBL" id="CBX29667.1"/>
    </source>
</evidence>
<dbReference type="Gene3D" id="3.20.20.60">
    <property type="entry name" value="Phosphoenolpyruvate-binding domains"/>
    <property type="match status" value="1"/>
</dbReference>
<dbReference type="SUPFAM" id="SSF52009">
    <property type="entry name" value="Phosphohistidine domain"/>
    <property type="match status" value="1"/>
</dbReference>
<feature type="domain" description="Pyruvate phosphate dikinase AMP/ATP-binding" evidence="17">
    <location>
        <begin position="106"/>
        <end position="325"/>
    </location>
</feature>
<evidence type="ECO:0000256" key="2">
    <source>
        <dbReference type="ARBA" id="ARBA00003144"/>
    </source>
</evidence>
<keyword evidence="19" id="KW-0670">Pyruvate</keyword>
<evidence type="ECO:0000256" key="12">
    <source>
        <dbReference type="PIRNR" id="PIRNR000853"/>
    </source>
</evidence>
<evidence type="ECO:0000256" key="8">
    <source>
        <dbReference type="ARBA" id="ARBA00022741"/>
    </source>
</evidence>
<sequence>MQQLWQKITLRFHILPILRKAEKITEEIIMSKKWVYMFDKLDLAEEYVGGNWEDVRGLLGGKGANVAEMIRIGVPVPPGFTVTTEACNAYLEEGGAFPDDMWKQEKEALKEIENATGKIFGDTHNPLFVSCRSGAKFSMPGMMDTVLNIGLNDETAKGFAKQIGDERFVYDSYRRFVQMFGSVVMGIPDEKFEDIITRARTVSKVKTDAELSADVWKKVTGEFKEIFRRHAKREFPTDVYEQLSLATEAVFKSWNGKRAIDYRNAAGIANDLGTAVTIMAMVFGNMGNDSATGVAMTRNGSTGENKLEGDYLVNAQGEDVVAGIRLTKDLSELKVEMPAAYDEFAKVAAQLEKHYRDMQDVEFTIEKSKLWMLQTRDGKRTAQASVRIAVDMAEEGLITREEAVLRVSPEQVDFFLHPQFDRKTIEAAKAEGRLLATGLNVSPGAAVGVVAFDADRAETWAREEGKEVIMVRPETRPDDVHGMLAAKGILTTRGGRTSHAALVARQFGKPAVVGVSSLTVDLTRRRMTVKNTIIHEGDWISIDGTSGEVYIDKLATTIPDIKDPWLIKLLSWADEFRRLQVWANADYPRDAKRARDYGAQGIGLCRSEHMFFESERLPYIQKMIMTDLSIERREAIYAILPFQRDDFADLFRIMDDLPVILRLLDPPLHEFLPNNIELMRDLSDLKIRIQKAANLDEINELLQKIRTKENILKRVESLHEYNPMLGMRGVRLGIRIPDLTKMQVRAIFEAACIVTKEGVKVHPKVMIPLTSHVNELKVQRATLEAEAITVMEEQDMQIEYQFGTMIELPRAALTADHIAEYASFFSFGTNDLTQTTYGISRDDAESGFLVEYLGSGILPDNPFATIDRDGVGELMRIAIKKGRSVKPDMECGICGEHGGDPKSIMICHELGLTYVSCSPFRVPVARLAAAHAALLEKKKDK</sequence>
<dbReference type="Gene3D" id="3.30.470.20">
    <property type="entry name" value="ATP-grasp fold, B domain"/>
    <property type="match status" value="1"/>
</dbReference>
<dbReference type="Pfam" id="PF00391">
    <property type="entry name" value="PEP-utilizers"/>
    <property type="match status" value="1"/>
</dbReference>
<dbReference type="PIRSF" id="PIRSF000853">
    <property type="entry name" value="PPDK"/>
    <property type="match status" value="1"/>
</dbReference>
<feature type="domain" description="Pyruvate phosphate dikinase AMP/ATP-binding" evidence="17">
    <location>
        <begin position="58"/>
        <end position="95"/>
    </location>
</feature>
<comment type="function">
    <text evidence="2">Catalyzes the reversible phosphorylation of pyruvate and phosphate.</text>
</comment>
<feature type="domain" description="PEP-utilising enzyme mobile" evidence="16">
    <location>
        <begin position="466"/>
        <end position="547"/>
    </location>
</feature>
<dbReference type="InterPro" id="IPR015813">
    <property type="entry name" value="Pyrv/PenolPyrv_kinase-like_dom"/>
</dbReference>
<feature type="binding site" evidence="14">
    <location>
        <position position="662"/>
    </location>
    <ligand>
        <name>substrate</name>
    </ligand>
</feature>
<keyword evidence="11 15" id="KW-0460">Magnesium</keyword>
<dbReference type="EMBL" id="FR695872">
    <property type="protein sequence ID" value="CBX29667.1"/>
    <property type="molecule type" value="Genomic_DNA"/>
</dbReference>
<feature type="binding site" evidence="14">
    <location>
        <position position="830"/>
    </location>
    <ligand>
        <name>substrate</name>
    </ligand>
</feature>
<dbReference type="SUPFAM" id="SSF56059">
    <property type="entry name" value="Glutathione synthetase ATP-binding domain-like"/>
    <property type="match status" value="1"/>
</dbReference>
<evidence type="ECO:0000256" key="11">
    <source>
        <dbReference type="ARBA" id="ARBA00022842"/>
    </source>
</evidence>
<dbReference type="SUPFAM" id="SSF51621">
    <property type="entry name" value="Phosphoenolpyruvate/pyruvate domain"/>
    <property type="match status" value="1"/>
</dbReference>
<evidence type="ECO:0000256" key="4">
    <source>
        <dbReference type="ARBA" id="ARBA00011994"/>
    </source>
</evidence>
<feature type="binding site" evidence="14">
    <location>
        <position position="606"/>
    </location>
    <ligand>
        <name>substrate</name>
    </ligand>
</feature>
<dbReference type="Gene3D" id="3.30.1490.20">
    <property type="entry name" value="ATP-grasp fold, A domain"/>
    <property type="match status" value="1"/>
</dbReference>
<dbReference type="Pfam" id="PF02896">
    <property type="entry name" value="PEP-utilizers_C"/>
    <property type="match status" value="1"/>
</dbReference>
<comment type="catalytic activity">
    <reaction evidence="12">
        <text>pyruvate + phosphate + ATP = phosphoenolpyruvate + AMP + diphosphate + H(+)</text>
        <dbReference type="Rhea" id="RHEA:10756"/>
        <dbReference type="ChEBI" id="CHEBI:15361"/>
        <dbReference type="ChEBI" id="CHEBI:15378"/>
        <dbReference type="ChEBI" id="CHEBI:30616"/>
        <dbReference type="ChEBI" id="CHEBI:33019"/>
        <dbReference type="ChEBI" id="CHEBI:43474"/>
        <dbReference type="ChEBI" id="CHEBI:58702"/>
        <dbReference type="ChEBI" id="CHEBI:456215"/>
        <dbReference type="EC" id="2.7.9.1"/>
    </reaction>
</comment>
<protein>
    <recommendedName>
        <fullName evidence="5 12">Pyruvate, phosphate dikinase</fullName>
        <ecNumber evidence="4 12">2.7.9.1</ecNumber>
    </recommendedName>
</protein>
<dbReference type="PANTHER" id="PTHR22931">
    <property type="entry name" value="PHOSPHOENOLPYRUVATE DIKINASE-RELATED"/>
    <property type="match status" value="1"/>
</dbReference>
<dbReference type="AlphaFoldDB" id="E1YGH3"/>
<name>E1YGH3_9BACT</name>
<dbReference type="PROSITE" id="PS00742">
    <property type="entry name" value="PEP_ENZYMES_2"/>
    <property type="match status" value="1"/>
</dbReference>
<dbReference type="GO" id="GO:0046872">
    <property type="term" value="F:metal ion binding"/>
    <property type="evidence" value="ECO:0007669"/>
    <property type="project" value="UniProtKB-UniRule"/>
</dbReference>
<evidence type="ECO:0000256" key="9">
    <source>
        <dbReference type="ARBA" id="ARBA00022777"/>
    </source>
</evidence>
<dbReference type="NCBIfam" id="TIGR01828">
    <property type="entry name" value="pyru_phos_dikin"/>
    <property type="match status" value="1"/>
</dbReference>
<keyword evidence="10" id="KW-0067">ATP-binding</keyword>
<dbReference type="InterPro" id="IPR036637">
    <property type="entry name" value="Phosphohistidine_dom_sf"/>
</dbReference>
<feature type="binding site" evidence="14">
    <location>
        <position position="829"/>
    </location>
    <ligand>
        <name>substrate</name>
    </ligand>
</feature>
<evidence type="ECO:0000256" key="1">
    <source>
        <dbReference type="ARBA" id="ARBA00001946"/>
    </source>
</evidence>
<evidence type="ECO:0000259" key="16">
    <source>
        <dbReference type="Pfam" id="PF00391"/>
    </source>
</evidence>